<dbReference type="Proteomes" id="UP000186406">
    <property type="component" value="Unassembled WGS sequence"/>
</dbReference>
<dbReference type="EMBL" id="FRXO01000004">
    <property type="protein sequence ID" value="SHO65508.1"/>
    <property type="molecule type" value="Genomic_DNA"/>
</dbReference>
<dbReference type="InterPro" id="IPR001763">
    <property type="entry name" value="Rhodanese-like_dom"/>
</dbReference>
<dbReference type="Pfam" id="PF00581">
    <property type="entry name" value="Rhodanese"/>
    <property type="match status" value="1"/>
</dbReference>
<dbReference type="STRING" id="1123029.SAMN02745172_02153"/>
<proteinExistence type="predicted"/>
<keyword evidence="3" id="KW-1185">Reference proteome</keyword>
<gene>
    <name evidence="2" type="ORF">SAMN02745172_02153</name>
</gene>
<dbReference type="AlphaFoldDB" id="A0A1M7ZKU4"/>
<dbReference type="PROSITE" id="PS50206">
    <property type="entry name" value="RHODANESE_3"/>
    <property type="match status" value="1"/>
</dbReference>
<dbReference type="GO" id="GO:0004792">
    <property type="term" value="F:thiosulfate-cyanide sulfurtransferase activity"/>
    <property type="evidence" value="ECO:0007669"/>
    <property type="project" value="TreeGrafter"/>
</dbReference>
<dbReference type="RefSeq" id="WP_073628510.1">
    <property type="nucleotide sequence ID" value="NZ_FRXO01000004.1"/>
</dbReference>
<evidence type="ECO:0000313" key="3">
    <source>
        <dbReference type="Proteomes" id="UP000186406"/>
    </source>
</evidence>
<evidence type="ECO:0000313" key="2">
    <source>
        <dbReference type="EMBL" id="SHO65508.1"/>
    </source>
</evidence>
<dbReference type="Gene3D" id="3.40.250.10">
    <property type="entry name" value="Rhodanese-like domain"/>
    <property type="match status" value="1"/>
</dbReference>
<accession>A0A1M7ZKU4</accession>
<sequence>MHSETIGEAVLENWAPEEVKAALDRHEITLIDVRTPGEYVQGHIEGALLAPMASVPAADLPMAGDKPVVLHCGSGKRSRAVAEACAALGVTSLIHMDGGFMAWRAAGLPYISIDPANGSAHRVADA</sequence>
<protein>
    <submittedName>
        <fullName evidence="2">Rhodanese-related sulfurtransferase</fullName>
    </submittedName>
</protein>
<dbReference type="SMART" id="SM00450">
    <property type="entry name" value="RHOD"/>
    <property type="match status" value="1"/>
</dbReference>
<dbReference type="SUPFAM" id="SSF52821">
    <property type="entry name" value="Rhodanese/Cell cycle control phosphatase"/>
    <property type="match status" value="1"/>
</dbReference>
<dbReference type="PANTHER" id="PTHR44086:SF10">
    <property type="entry name" value="THIOSULFATE SULFURTRANSFERASE_RHODANESE-LIKE DOMAIN-CONTAINING PROTEIN 3"/>
    <property type="match status" value="1"/>
</dbReference>
<dbReference type="InterPro" id="IPR036873">
    <property type="entry name" value="Rhodanese-like_dom_sf"/>
</dbReference>
<dbReference type="PANTHER" id="PTHR44086">
    <property type="entry name" value="THIOSULFATE SULFURTRANSFERASE RDL2, MITOCHONDRIAL-RELATED"/>
    <property type="match status" value="1"/>
</dbReference>
<name>A0A1M7ZKU4_9HYPH</name>
<keyword evidence="2" id="KW-0808">Transferase</keyword>
<dbReference type="OrthoDB" id="9807812at2"/>
<evidence type="ECO:0000259" key="1">
    <source>
        <dbReference type="PROSITE" id="PS50206"/>
    </source>
</evidence>
<reference evidence="2 3" key="1">
    <citation type="submission" date="2016-12" db="EMBL/GenBank/DDBJ databases">
        <authorList>
            <person name="Song W.-J."/>
            <person name="Kurnit D.M."/>
        </authorList>
    </citation>
    <scope>NUCLEOTIDE SEQUENCE [LARGE SCALE GENOMIC DNA]</scope>
    <source>
        <strain evidence="2 3">DSM 19599</strain>
    </source>
</reference>
<dbReference type="CDD" id="cd00158">
    <property type="entry name" value="RHOD"/>
    <property type="match status" value="1"/>
</dbReference>
<feature type="domain" description="Rhodanese" evidence="1">
    <location>
        <begin position="24"/>
        <end position="112"/>
    </location>
</feature>
<organism evidence="2 3">
    <name type="scientific">Pseudoxanthobacter soli DSM 19599</name>
    <dbReference type="NCBI Taxonomy" id="1123029"/>
    <lineage>
        <taxon>Bacteria</taxon>
        <taxon>Pseudomonadati</taxon>
        <taxon>Pseudomonadota</taxon>
        <taxon>Alphaproteobacteria</taxon>
        <taxon>Hyphomicrobiales</taxon>
        <taxon>Segnochrobactraceae</taxon>
        <taxon>Pseudoxanthobacter</taxon>
    </lineage>
</organism>